<comment type="subcellular location">
    <subcellularLocation>
        <location evidence="1 7">Cell membrane</location>
        <topology evidence="1 7">Multi-pass membrane protein</topology>
    </subcellularLocation>
</comment>
<reference evidence="9" key="1">
    <citation type="journal article" date="2020" name="mSystems">
        <title>Genome- and Community-Level Interaction Insights into Carbon Utilization and Element Cycling Functions of Hydrothermarchaeota in Hydrothermal Sediment.</title>
        <authorList>
            <person name="Zhou Z."/>
            <person name="Liu Y."/>
            <person name="Xu W."/>
            <person name="Pan J."/>
            <person name="Luo Z.H."/>
            <person name="Li M."/>
        </authorList>
    </citation>
    <scope>NUCLEOTIDE SEQUENCE [LARGE SCALE GENOMIC DNA]</scope>
    <source>
        <strain evidence="9">SpSt-210</strain>
    </source>
</reference>
<feature type="transmembrane region" description="Helical" evidence="7">
    <location>
        <begin position="107"/>
        <end position="128"/>
    </location>
</feature>
<evidence type="ECO:0000256" key="5">
    <source>
        <dbReference type="ARBA" id="ARBA00022989"/>
    </source>
</evidence>
<dbReference type="PANTHER" id="PTHR43163">
    <property type="entry name" value="DIPEPTIDE TRANSPORT SYSTEM PERMEASE PROTEIN DPPB-RELATED"/>
    <property type="match status" value="1"/>
</dbReference>
<dbReference type="GO" id="GO:0005886">
    <property type="term" value="C:plasma membrane"/>
    <property type="evidence" value="ECO:0007669"/>
    <property type="project" value="UniProtKB-SubCell"/>
</dbReference>
<organism evidence="9">
    <name type="scientific">Thermorudis peleae</name>
    <dbReference type="NCBI Taxonomy" id="1382356"/>
    <lineage>
        <taxon>Bacteria</taxon>
        <taxon>Pseudomonadati</taxon>
        <taxon>Thermomicrobiota</taxon>
        <taxon>Thermomicrobia</taxon>
        <taxon>Thermomicrobia incertae sedis</taxon>
        <taxon>Thermorudis</taxon>
    </lineage>
</organism>
<evidence type="ECO:0000313" key="9">
    <source>
        <dbReference type="EMBL" id="HEG89866.1"/>
    </source>
</evidence>
<proteinExistence type="inferred from homology"/>
<dbReference type="InterPro" id="IPR045621">
    <property type="entry name" value="BPD_transp_1_N"/>
</dbReference>
<dbReference type="PANTHER" id="PTHR43163:SF6">
    <property type="entry name" value="DIPEPTIDE TRANSPORT SYSTEM PERMEASE PROTEIN DPPB-RELATED"/>
    <property type="match status" value="1"/>
</dbReference>
<dbReference type="AlphaFoldDB" id="A0A831TCA0"/>
<keyword evidence="4 7" id="KW-0812">Transmembrane</keyword>
<feature type="transmembrane region" description="Helical" evidence="7">
    <location>
        <begin position="193"/>
        <end position="211"/>
    </location>
</feature>
<evidence type="ECO:0000256" key="2">
    <source>
        <dbReference type="ARBA" id="ARBA00022448"/>
    </source>
</evidence>
<dbReference type="Gene3D" id="1.10.3720.10">
    <property type="entry name" value="MetI-like"/>
    <property type="match status" value="1"/>
</dbReference>
<dbReference type="CDD" id="cd06261">
    <property type="entry name" value="TM_PBP2"/>
    <property type="match status" value="1"/>
</dbReference>
<evidence type="ECO:0000256" key="7">
    <source>
        <dbReference type="RuleBase" id="RU363032"/>
    </source>
</evidence>
<evidence type="ECO:0000259" key="8">
    <source>
        <dbReference type="PROSITE" id="PS50928"/>
    </source>
</evidence>
<evidence type="ECO:0000256" key="1">
    <source>
        <dbReference type="ARBA" id="ARBA00004651"/>
    </source>
</evidence>
<keyword evidence="2 7" id="KW-0813">Transport</keyword>
<feature type="domain" description="ABC transmembrane type-1" evidence="8">
    <location>
        <begin position="101"/>
        <end position="312"/>
    </location>
</feature>
<comment type="caution">
    <text evidence="9">The sequence shown here is derived from an EMBL/GenBank/DDBJ whole genome shotgun (WGS) entry which is preliminary data.</text>
</comment>
<keyword evidence="5 7" id="KW-1133">Transmembrane helix</keyword>
<keyword evidence="3" id="KW-1003">Cell membrane</keyword>
<comment type="similarity">
    <text evidence="7">Belongs to the binding-protein-dependent transport system permease family.</text>
</comment>
<keyword evidence="6 7" id="KW-0472">Membrane</keyword>
<dbReference type="SUPFAM" id="SSF161098">
    <property type="entry name" value="MetI-like"/>
    <property type="match status" value="1"/>
</dbReference>
<gene>
    <name evidence="9" type="ORF">ENP34_00230</name>
</gene>
<evidence type="ECO:0000256" key="6">
    <source>
        <dbReference type="ARBA" id="ARBA00023136"/>
    </source>
</evidence>
<name>A0A831TCA0_9BACT</name>
<sequence>MTAYIVRRLLWMIPLLVGVSIITFAMLKRIPGDPVTVMLLESRSSGRVITEADRERLRKQYGLDKPAYLQYFDWLGEVLRGNLGTSIRMKQPVTEVIKQRLPNTMKLAGVSLVITLAIALPLGILSAVRQYSWLDYVLTAFNFVGISIPQFWLALMLLYLFAVEIQLLPVRGMRSPYVEPGFWNHLVDTVTHYILPVTSVTLASLAGYMRYQRAAMLEVIRQDYIRTARAKGLPEHVVILKHAWRNALIPIITLLGYVLVILVEGSIVVEAIFSWPGMGLLAVDSLQQRDYPVVMAIVMLSAVLIMIGTLLSDILYAIVDPRVRYD</sequence>
<feature type="transmembrane region" description="Helical" evidence="7">
    <location>
        <begin position="9"/>
        <end position="27"/>
    </location>
</feature>
<dbReference type="InterPro" id="IPR035906">
    <property type="entry name" value="MetI-like_sf"/>
</dbReference>
<protein>
    <submittedName>
        <fullName evidence="9">ABC transporter permease</fullName>
    </submittedName>
</protein>
<feature type="transmembrane region" description="Helical" evidence="7">
    <location>
        <begin position="248"/>
        <end position="273"/>
    </location>
</feature>
<feature type="transmembrane region" description="Helical" evidence="7">
    <location>
        <begin position="293"/>
        <end position="319"/>
    </location>
</feature>
<dbReference type="EMBL" id="DSIY01000005">
    <property type="protein sequence ID" value="HEG89866.1"/>
    <property type="molecule type" value="Genomic_DNA"/>
</dbReference>
<dbReference type="GO" id="GO:0055085">
    <property type="term" value="P:transmembrane transport"/>
    <property type="evidence" value="ECO:0007669"/>
    <property type="project" value="InterPro"/>
</dbReference>
<evidence type="ECO:0000256" key="4">
    <source>
        <dbReference type="ARBA" id="ARBA00022692"/>
    </source>
</evidence>
<evidence type="ECO:0000256" key="3">
    <source>
        <dbReference type="ARBA" id="ARBA00022475"/>
    </source>
</evidence>
<dbReference type="InterPro" id="IPR000515">
    <property type="entry name" value="MetI-like"/>
</dbReference>
<feature type="transmembrane region" description="Helical" evidence="7">
    <location>
        <begin position="140"/>
        <end position="162"/>
    </location>
</feature>
<dbReference type="Pfam" id="PF19300">
    <property type="entry name" value="BPD_transp_1_N"/>
    <property type="match status" value="1"/>
</dbReference>
<dbReference type="Pfam" id="PF00528">
    <property type="entry name" value="BPD_transp_1"/>
    <property type="match status" value="1"/>
</dbReference>
<accession>A0A831TCA0</accession>
<dbReference type="PROSITE" id="PS50928">
    <property type="entry name" value="ABC_TM1"/>
    <property type="match status" value="1"/>
</dbReference>